<feature type="region of interest" description="Disordered" evidence="1">
    <location>
        <begin position="412"/>
        <end position="455"/>
    </location>
</feature>
<reference evidence="3" key="1">
    <citation type="submission" date="2015-09" db="EMBL/GenBank/DDBJ databases">
        <authorList>
            <consortium name="Pathogen Informatics"/>
        </authorList>
    </citation>
    <scope>NUCLEOTIDE SEQUENCE [LARGE SCALE GENOMIC DNA]</scope>
    <source>
        <strain evidence="3">Lake Konstanz</strain>
    </source>
</reference>
<dbReference type="VEuPathDB" id="TriTrypDB:BSAL_41005"/>
<dbReference type="EMBL" id="CYKH01002123">
    <property type="protein sequence ID" value="CUI15379.1"/>
    <property type="molecule type" value="Genomic_DNA"/>
</dbReference>
<evidence type="ECO:0000256" key="1">
    <source>
        <dbReference type="SAM" id="MobiDB-lite"/>
    </source>
</evidence>
<feature type="region of interest" description="Disordered" evidence="1">
    <location>
        <begin position="1"/>
        <end position="22"/>
    </location>
</feature>
<name>A0A0S4KJN4_BODSA</name>
<feature type="compositionally biased region" description="Polar residues" evidence="1">
    <location>
        <begin position="417"/>
        <end position="442"/>
    </location>
</feature>
<evidence type="ECO:0000313" key="3">
    <source>
        <dbReference type="Proteomes" id="UP000051952"/>
    </source>
</evidence>
<gene>
    <name evidence="2" type="ORF">BSAL_41005</name>
</gene>
<organism evidence="2 3">
    <name type="scientific">Bodo saltans</name>
    <name type="common">Flagellated protozoan</name>
    <dbReference type="NCBI Taxonomy" id="75058"/>
    <lineage>
        <taxon>Eukaryota</taxon>
        <taxon>Discoba</taxon>
        <taxon>Euglenozoa</taxon>
        <taxon>Kinetoplastea</taxon>
        <taxon>Metakinetoplastina</taxon>
        <taxon>Eubodonida</taxon>
        <taxon>Bodonidae</taxon>
        <taxon>Bodo</taxon>
    </lineage>
</organism>
<sequence length="818" mass="86037">MKRRLHLQKAAPLDADRKPTPRDAAAALVVDSSIAMAPSVGASPHHAAAAAAASLLLRAPQQQQRYCFVAASDAQEIFAAPASITGAPSLQVNGTAGSRQADPVSRYSLVKLHSSSLLHHNFNVIEIETAVVRKPMIGCPPPALLGSTFSLIEPPNARGGMPFSWDAAVADYERRAEKCGYTAVNKRTDLDRVASVCLRTPKCFATCEKTSTRTEPPSVASECTLHFAEPLSRFLPLACGNDSGRRNGKTSSSSPKPPSLLCGLDVTLLHDAFYGVEQCATDGALGGVVNCGYYCPATGNGGTAGAAAVSPLAHHHSTASSISSGSSDEEFVTLIVPLLALEIAMQKFCGEDNQFRKMKLHKQKKSSTSSFQQKALVAPLLASNNVQVSAASNEVPLPLRLPLPSPLPLPLPLPTPTNASSHPPPLTSSKKMMSAIPTNPSSLRLPKYQPPPPRRAELSYIKGPCAPATTVCVDVDNDCDVVFDDPDEVHCVDDDDAESGSDFFDDTIDILSQPHLLAMISDTTKTKTVIPTERVVAVTAKTAPDVVQSAAAFTWIRCSSVHYVSTTAVVLTLLPADAHSHFAANDVMVPPVVVAPVDVVYVVIASRPPSERLSSSAAGGSTSRTNNVSSSVAAVGGGAVGSGAASLLMSKLMMGGGSNVGTVGADNIAKTLSLSSTGIGFEESRKRERGAGETGVASMNYVSSVPRVEVPSFQSRRSSHRQAADHTSSSRYHDIVGESAVEMETVKHMAKIAKLEQQQQRKQQYHAQSSGMPNPVAGLHGAAEVLVSRLPHVVDGSSQAVLVDSDPLGAMFDESLYE</sequence>
<proteinExistence type="predicted"/>
<keyword evidence="3" id="KW-1185">Reference proteome</keyword>
<protein>
    <submittedName>
        <fullName evidence="2">Uncharacterized protein</fullName>
    </submittedName>
</protein>
<accession>A0A0S4KJN4</accession>
<dbReference type="Proteomes" id="UP000051952">
    <property type="component" value="Unassembled WGS sequence"/>
</dbReference>
<evidence type="ECO:0000313" key="2">
    <source>
        <dbReference type="EMBL" id="CUI15379.1"/>
    </source>
</evidence>
<dbReference type="AlphaFoldDB" id="A0A0S4KJN4"/>